<dbReference type="RefSeq" id="WP_162331557.1">
    <property type="nucleotide sequence ID" value="NZ_CP048113.1"/>
</dbReference>
<evidence type="ECO:0000313" key="4">
    <source>
        <dbReference type="Proteomes" id="UP000476411"/>
    </source>
</evidence>
<dbReference type="EMBL" id="CP048113">
    <property type="protein sequence ID" value="QHS59862.1"/>
    <property type="molecule type" value="Genomic_DNA"/>
</dbReference>
<proteinExistence type="predicted"/>
<dbReference type="GO" id="GO:0004781">
    <property type="term" value="F:sulfate adenylyltransferase (ATP) activity"/>
    <property type="evidence" value="ECO:0007669"/>
    <property type="project" value="TreeGrafter"/>
</dbReference>
<evidence type="ECO:0000256" key="1">
    <source>
        <dbReference type="ARBA" id="ARBA00022679"/>
    </source>
</evidence>
<dbReference type="GO" id="GO:0005524">
    <property type="term" value="F:ATP binding"/>
    <property type="evidence" value="ECO:0007669"/>
    <property type="project" value="InterPro"/>
</dbReference>
<dbReference type="SUPFAM" id="SSF52540">
    <property type="entry name" value="P-loop containing nucleoside triphosphate hydrolases"/>
    <property type="match status" value="1"/>
</dbReference>
<dbReference type="PANTHER" id="PTHR42700">
    <property type="entry name" value="SULFATE ADENYLYLTRANSFERASE"/>
    <property type="match status" value="1"/>
</dbReference>
<dbReference type="Gene3D" id="3.40.50.300">
    <property type="entry name" value="P-loop containing nucleotide triphosphate hydrolases"/>
    <property type="match status" value="1"/>
</dbReference>
<dbReference type="AlphaFoldDB" id="A0A6B9ZBT3"/>
<dbReference type="GO" id="GO:0010134">
    <property type="term" value="P:sulfate assimilation via adenylyl sulfate reduction"/>
    <property type="evidence" value="ECO:0007669"/>
    <property type="project" value="TreeGrafter"/>
</dbReference>
<evidence type="ECO:0000259" key="2">
    <source>
        <dbReference type="Pfam" id="PF01583"/>
    </source>
</evidence>
<dbReference type="GO" id="GO:0004020">
    <property type="term" value="F:adenylylsulfate kinase activity"/>
    <property type="evidence" value="ECO:0007669"/>
    <property type="project" value="InterPro"/>
</dbReference>
<keyword evidence="1" id="KW-0808">Transferase</keyword>
<keyword evidence="4" id="KW-1185">Reference proteome</keyword>
<dbReference type="Pfam" id="PF01583">
    <property type="entry name" value="APS_kinase"/>
    <property type="match status" value="1"/>
</dbReference>
<keyword evidence="3" id="KW-0418">Kinase</keyword>
<name>A0A6B9ZBT3_9BACT</name>
<organism evidence="3 4">
    <name type="scientific">Chitinophaga agri</name>
    <dbReference type="NCBI Taxonomy" id="2703787"/>
    <lineage>
        <taxon>Bacteria</taxon>
        <taxon>Pseudomonadati</taxon>
        <taxon>Bacteroidota</taxon>
        <taxon>Chitinophagia</taxon>
        <taxon>Chitinophagales</taxon>
        <taxon>Chitinophagaceae</taxon>
        <taxon>Chitinophaga</taxon>
    </lineage>
</organism>
<dbReference type="GO" id="GO:0019379">
    <property type="term" value="P:sulfate assimilation, phosphoadenylyl sulfate reduction by phosphoadenylyl-sulfate reductase (thioredoxin)"/>
    <property type="evidence" value="ECO:0007669"/>
    <property type="project" value="TreeGrafter"/>
</dbReference>
<dbReference type="KEGG" id="chih:GWR21_09750"/>
<dbReference type="InterPro" id="IPR027417">
    <property type="entry name" value="P-loop_NTPase"/>
</dbReference>
<dbReference type="CDD" id="cd02027">
    <property type="entry name" value="APSK"/>
    <property type="match status" value="1"/>
</dbReference>
<reference evidence="3 4" key="1">
    <citation type="submission" date="2020-01" db="EMBL/GenBank/DDBJ databases">
        <title>Complete genome sequence of Chitinophaga sp. H33E-04 isolated from quinoa roots.</title>
        <authorList>
            <person name="Weon H.-Y."/>
            <person name="Lee S.A."/>
        </authorList>
    </citation>
    <scope>NUCLEOTIDE SEQUENCE [LARGE SCALE GENOMIC DNA]</scope>
    <source>
        <strain evidence="3 4">H33E-04</strain>
    </source>
</reference>
<dbReference type="InterPro" id="IPR059117">
    <property type="entry name" value="APS_kinase_dom"/>
</dbReference>
<feature type="domain" description="APS kinase" evidence="2">
    <location>
        <begin position="2"/>
        <end position="153"/>
    </location>
</feature>
<dbReference type="GO" id="GO:0005737">
    <property type="term" value="C:cytoplasm"/>
    <property type="evidence" value="ECO:0007669"/>
    <property type="project" value="TreeGrafter"/>
</dbReference>
<gene>
    <name evidence="3" type="ORF">GWR21_09750</name>
</gene>
<dbReference type="InterPro" id="IPR050512">
    <property type="entry name" value="Sulf_AdTrans/APS_kinase"/>
</dbReference>
<protein>
    <submittedName>
        <fullName evidence="3">Adenylyl-sulfate kinase</fullName>
    </submittedName>
</protein>
<sequence length="187" mass="20361">MGQIIQFTGLSGAGKTTLSAALLEWGLQQNIAIKLIDGDVYRQTLCKDLGFSKADRLENVARLGAYAASIAANYDFVIIAAINPYEEGRNNLSEKYNAALIWLTCDIETLISRDPKGLYKKALLPDGHPDKIHNLTGLNDTFEIPASPDLIIDTGLTDSAQALAAAVQFLSRRLHRQDPATHNLSPI</sequence>
<dbReference type="PANTHER" id="PTHR42700:SF1">
    <property type="entry name" value="SULFATE ADENYLYLTRANSFERASE"/>
    <property type="match status" value="1"/>
</dbReference>
<dbReference type="Proteomes" id="UP000476411">
    <property type="component" value="Chromosome"/>
</dbReference>
<evidence type="ECO:0000313" key="3">
    <source>
        <dbReference type="EMBL" id="QHS59862.1"/>
    </source>
</evidence>
<accession>A0A6B9ZBT3</accession>